<evidence type="ECO:0000313" key="6">
    <source>
        <dbReference type="Proteomes" id="UP000613030"/>
    </source>
</evidence>
<keyword evidence="3" id="KW-0804">Transcription</keyword>
<evidence type="ECO:0000256" key="3">
    <source>
        <dbReference type="ARBA" id="ARBA00023163"/>
    </source>
</evidence>
<dbReference type="InterPro" id="IPR000843">
    <property type="entry name" value="HTH_LacI"/>
</dbReference>
<evidence type="ECO:0000256" key="1">
    <source>
        <dbReference type="ARBA" id="ARBA00023015"/>
    </source>
</evidence>
<gene>
    <name evidence="5" type="ORF">JI741_00580</name>
</gene>
<dbReference type="CDD" id="cd06267">
    <property type="entry name" value="PBP1_LacI_sugar_binding-like"/>
    <property type="match status" value="1"/>
</dbReference>
<evidence type="ECO:0000259" key="4">
    <source>
        <dbReference type="PROSITE" id="PS50932"/>
    </source>
</evidence>
<dbReference type="SUPFAM" id="SSF53822">
    <property type="entry name" value="Periplasmic binding protein-like I"/>
    <property type="match status" value="1"/>
</dbReference>
<name>A0ABS1KK16_9BACT</name>
<dbReference type="SUPFAM" id="SSF47413">
    <property type="entry name" value="lambda repressor-like DNA-binding domains"/>
    <property type="match status" value="1"/>
</dbReference>
<protein>
    <submittedName>
        <fullName evidence="5">LacI family DNA-binding transcriptional regulator</fullName>
    </submittedName>
</protein>
<dbReference type="SMART" id="SM00354">
    <property type="entry name" value="HTH_LACI"/>
    <property type="match status" value="1"/>
</dbReference>
<comment type="caution">
    <text evidence="5">The sequence shown here is derived from an EMBL/GenBank/DDBJ whole genome shotgun (WGS) entry which is preliminary data.</text>
</comment>
<sequence length="333" mass="36511">MGITIKKIASELKLAVSTVSKALAGSHEISPETRQRVVEYARSVDYIPNAYASSLRKRTTGNIGVVLPEVADSFFSDAINGIESVARQKGYHVIIYLTHDDQQKEQAILNDFRSGRVDGVLMSVSLGDGSHTHIEEMAAQKPLVFFDRAWQDVTAARVLTDDVESGYNATHHLLEKGCRRIGFLSVHKNLNIIQQRLQGYKNALADHGRPVRDEDIIDCTHPDTNYDTLKTLLTNPNPPDGLVCSVESLTLLAYRVCHALNLAIPNAVRVVGFSNLGIAALLNPPLTTITQPAFAMGQAAATLLFNALERRTKADVPELKILPSVLHERASTQ</sequence>
<dbReference type="Proteomes" id="UP000613030">
    <property type="component" value="Unassembled WGS sequence"/>
</dbReference>
<dbReference type="InterPro" id="IPR028082">
    <property type="entry name" value="Peripla_BP_I"/>
</dbReference>
<proteinExistence type="predicted"/>
<reference evidence="5 6" key="1">
    <citation type="submission" date="2021-01" db="EMBL/GenBank/DDBJ databases">
        <title>Chryseolinea sp. Jin1 Genome sequencing and assembly.</title>
        <authorList>
            <person name="Kim I."/>
        </authorList>
    </citation>
    <scope>NUCLEOTIDE SEQUENCE [LARGE SCALE GENOMIC DNA]</scope>
    <source>
        <strain evidence="5 6">Jin1</strain>
    </source>
</reference>
<dbReference type="PANTHER" id="PTHR30146:SF109">
    <property type="entry name" value="HTH-TYPE TRANSCRIPTIONAL REGULATOR GALS"/>
    <property type="match status" value="1"/>
</dbReference>
<dbReference type="Gene3D" id="1.10.260.40">
    <property type="entry name" value="lambda repressor-like DNA-binding domains"/>
    <property type="match status" value="1"/>
</dbReference>
<dbReference type="EMBL" id="JAERRB010000001">
    <property type="protein sequence ID" value="MBL0739684.1"/>
    <property type="molecule type" value="Genomic_DNA"/>
</dbReference>
<dbReference type="CDD" id="cd01392">
    <property type="entry name" value="HTH_LacI"/>
    <property type="match status" value="1"/>
</dbReference>
<accession>A0ABS1KK16</accession>
<dbReference type="InterPro" id="IPR001761">
    <property type="entry name" value="Peripla_BP/Lac1_sug-bd_dom"/>
</dbReference>
<evidence type="ECO:0000256" key="2">
    <source>
        <dbReference type="ARBA" id="ARBA00023125"/>
    </source>
</evidence>
<keyword evidence="2 5" id="KW-0238">DNA-binding</keyword>
<dbReference type="Pfam" id="PF00532">
    <property type="entry name" value="Peripla_BP_1"/>
    <property type="match status" value="1"/>
</dbReference>
<dbReference type="InterPro" id="IPR010982">
    <property type="entry name" value="Lambda_DNA-bd_dom_sf"/>
</dbReference>
<organism evidence="5 6">
    <name type="scientific">Chryseolinea lacunae</name>
    <dbReference type="NCBI Taxonomy" id="2801331"/>
    <lineage>
        <taxon>Bacteria</taxon>
        <taxon>Pseudomonadati</taxon>
        <taxon>Bacteroidota</taxon>
        <taxon>Cytophagia</taxon>
        <taxon>Cytophagales</taxon>
        <taxon>Fulvivirgaceae</taxon>
        <taxon>Chryseolinea</taxon>
    </lineage>
</organism>
<keyword evidence="6" id="KW-1185">Reference proteome</keyword>
<feature type="domain" description="HTH lacI-type" evidence="4">
    <location>
        <begin position="3"/>
        <end position="57"/>
    </location>
</feature>
<dbReference type="Pfam" id="PF00356">
    <property type="entry name" value="LacI"/>
    <property type="match status" value="1"/>
</dbReference>
<dbReference type="Gene3D" id="3.40.50.2300">
    <property type="match status" value="2"/>
</dbReference>
<keyword evidence="1" id="KW-0805">Transcription regulation</keyword>
<evidence type="ECO:0000313" key="5">
    <source>
        <dbReference type="EMBL" id="MBL0739684.1"/>
    </source>
</evidence>
<dbReference type="PROSITE" id="PS50932">
    <property type="entry name" value="HTH_LACI_2"/>
    <property type="match status" value="1"/>
</dbReference>
<dbReference type="PANTHER" id="PTHR30146">
    <property type="entry name" value="LACI-RELATED TRANSCRIPTIONAL REPRESSOR"/>
    <property type="match status" value="1"/>
</dbReference>
<dbReference type="GO" id="GO:0003677">
    <property type="term" value="F:DNA binding"/>
    <property type="evidence" value="ECO:0007669"/>
    <property type="project" value="UniProtKB-KW"/>
</dbReference>
<dbReference type="RefSeq" id="WP_202006658.1">
    <property type="nucleotide sequence ID" value="NZ_JAERRB010000001.1"/>
</dbReference>